<evidence type="ECO:0000313" key="3">
    <source>
        <dbReference type="Proteomes" id="UP000184076"/>
    </source>
</evidence>
<dbReference type="STRING" id="1121391.SAMN02745206_00839"/>
<dbReference type="GO" id="GO:0043165">
    <property type="term" value="P:Gram-negative-bacterium-type cell outer membrane assembly"/>
    <property type="evidence" value="ECO:0007669"/>
    <property type="project" value="InterPro"/>
</dbReference>
<dbReference type="Proteomes" id="UP000184076">
    <property type="component" value="Unassembled WGS sequence"/>
</dbReference>
<reference evidence="3" key="1">
    <citation type="submission" date="2016-11" db="EMBL/GenBank/DDBJ databases">
        <authorList>
            <person name="Varghese N."/>
            <person name="Submissions S."/>
        </authorList>
    </citation>
    <scope>NUCLEOTIDE SEQUENCE [LARGE SCALE GENOMIC DNA]</scope>
    <source>
        <strain evidence="3">DSM 9756</strain>
    </source>
</reference>
<feature type="signal peptide" evidence="1">
    <location>
        <begin position="1"/>
        <end position="25"/>
    </location>
</feature>
<organism evidence="2 3">
    <name type="scientific">Desulfacinum infernum DSM 9756</name>
    <dbReference type="NCBI Taxonomy" id="1121391"/>
    <lineage>
        <taxon>Bacteria</taxon>
        <taxon>Pseudomonadati</taxon>
        <taxon>Thermodesulfobacteriota</taxon>
        <taxon>Syntrophobacteria</taxon>
        <taxon>Syntrophobacterales</taxon>
        <taxon>Syntrophobacteraceae</taxon>
        <taxon>Desulfacinum</taxon>
    </lineage>
</organism>
<proteinExistence type="predicted"/>
<protein>
    <submittedName>
        <fullName evidence="2">Lipopolysaccharide-assembly</fullName>
    </submittedName>
</protein>
<dbReference type="EMBL" id="FQVB01000007">
    <property type="protein sequence ID" value="SHE79100.1"/>
    <property type="molecule type" value="Genomic_DNA"/>
</dbReference>
<dbReference type="AlphaFoldDB" id="A0A1M4WD71"/>
<dbReference type="Gene3D" id="3.30.160.150">
    <property type="entry name" value="Lipoprotein like domain"/>
    <property type="match status" value="1"/>
</dbReference>
<keyword evidence="3" id="KW-1185">Reference proteome</keyword>
<name>A0A1M4WD71_9BACT</name>
<dbReference type="InterPro" id="IPR007485">
    <property type="entry name" value="LPS_assembly_LptE"/>
</dbReference>
<keyword evidence="1" id="KW-0732">Signal</keyword>
<dbReference type="Pfam" id="PF04390">
    <property type="entry name" value="LptE"/>
    <property type="match status" value="1"/>
</dbReference>
<dbReference type="RefSeq" id="WP_073037257.1">
    <property type="nucleotide sequence ID" value="NZ_FQVB01000007.1"/>
</dbReference>
<accession>A0A1M4WD71</accession>
<sequence>MGTYRRLILCVALFLLCAGCGYHFAGEGQGPEPGISTLAIPVFENLTAEPGLEPIFTGALRREFLLRSRIRLVPRREAEAVFLGRITRLSTSSVAHRKSQDTILTRLSVTLDVRCVDNRTQKVLWQDRSLTYYQDYIQDSDPLVSFQNRREALETAARDLAVRIHDRFLSRF</sequence>
<feature type="chain" id="PRO_5012386520" evidence="1">
    <location>
        <begin position="26"/>
        <end position="172"/>
    </location>
</feature>
<dbReference type="GO" id="GO:0019867">
    <property type="term" value="C:outer membrane"/>
    <property type="evidence" value="ECO:0007669"/>
    <property type="project" value="InterPro"/>
</dbReference>
<gene>
    <name evidence="2" type="ORF">SAMN02745206_00839</name>
</gene>
<evidence type="ECO:0000256" key="1">
    <source>
        <dbReference type="SAM" id="SignalP"/>
    </source>
</evidence>
<evidence type="ECO:0000313" key="2">
    <source>
        <dbReference type="EMBL" id="SHE79100.1"/>
    </source>
</evidence>